<dbReference type="Gene3D" id="3.40.50.2000">
    <property type="entry name" value="Glycogen Phosphorylase B"/>
    <property type="match status" value="2"/>
</dbReference>
<proteinExistence type="predicted"/>
<dbReference type="PANTHER" id="PTHR12526">
    <property type="entry name" value="GLYCOSYLTRANSFERASE"/>
    <property type="match status" value="1"/>
</dbReference>
<dbReference type="Proteomes" id="UP000187185">
    <property type="component" value="Chromosome"/>
</dbReference>
<dbReference type="STRING" id="36805.BOH66_13790"/>
<evidence type="ECO:0000313" key="6">
    <source>
        <dbReference type="Proteomes" id="UP000187185"/>
    </source>
</evidence>
<evidence type="ECO:0000313" key="5">
    <source>
        <dbReference type="EMBL" id="APZ35197.1"/>
    </source>
</evidence>
<accession>A0A1P8UAP8</accession>
<dbReference type="InterPro" id="IPR001296">
    <property type="entry name" value="Glyco_trans_1"/>
</dbReference>
<name>A0A1P8UAP8_9MICO</name>
<dbReference type="InterPro" id="IPR028098">
    <property type="entry name" value="Glyco_trans_4-like_N"/>
</dbReference>
<dbReference type="Pfam" id="PF13439">
    <property type="entry name" value="Glyco_transf_4"/>
    <property type="match status" value="1"/>
</dbReference>
<dbReference type="Pfam" id="PF00534">
    <property type="entry name" value="Glycos_transf_1"/>
    <property type="match status" value="1"/>
</dbReference>
<dbReference type="EMBL" id="CP018762">
    <property type="protein sequence ID" value="APZ35197.1"/>
    <property type="molecule type" value="Genomic_DNA"/>
</dbReference>
<keyword evidence="1" id="KW-0328">Glycosyltransferase</keyword>
<dbReference type="AlphaFoldDB" id="A0A1P8UAP8"/>
<dbReference type="CDD" id="cd03801">
    <property type="entry name" value="GT4_PimA-like"/>
    <property type="match status" value="1"/>
</dbReference>
<protein>
    <submittedName>
        <fullName evidence="5">Uncharacterized protein</fullName>
    </submittedName>
</protein>
<sequence>MRVIHLVCSDGFGGVERYIANLAVSLRGHGDEVDVVGGDPALMRAAVGDAGVGWHPGSSMRAARRSLDDLGAADILNTHMSQADLLGVGYGLTPVGRRAAHVSTRHFAAPRGGSPLTRAVFSLARRRISAELAISNFVAASIRSPSTVVHSGVASRPLSTERERIVLVAQRLEAEKDTATALRAWALSAVAGKGWRMQIAGEGAQLPELMALADKLGISDTVDFLGFRSDIDVLLRRAGCVLAPTPREGLGILVLEAMSHGAPVIASAAGGHLETVGAVEPSLVFAVGDAAAAGELIDALVDDEQRRRDVGAAAWAWQRAHFSLDAQTAGTRALYREVRAR</sequence>
<evidence type="ECO:0000256" key="2">
    <source>
        <dbReference type="ARBA" id="ARBA00022679"/>
    </source>
</evidence>
<evidence type="ECO:0000256" key="1">
    <source>
        <dbReference type="ARBA" id="ARBA00022676"/>
    </source>
</evidence>
<evidence type="ECO:0000259" key="3">
    <source>
        <dbReference type="Pfam" id="PF00534"/>
    </source>
</evidence>
<gene>
    <name evidence="5" type="ORF">BOH66_13790</name>
</gene>
<feature type="domain" description="Glycosyl transferase family 1" evidence="3">
    <location>
        <begin position="160"/>
        <end position="314"/>
    </location>
</feature>
<dbReference type="SUPFAM" id="SSF53756">
    <property type="entry name" value="UDP-Glycosyltransferase/glycogen phosphorylase"/>
    <property type="match status" value="1"/>
</dbReference>
<reference evidence="5 6" key="1">
    <citation type="submission" date="2016-12" db="EMBL/GenBank/DDBJ databases">
        <title>Complete genome sequence of Microbacterium aurum KACC 15219.</title>
        <authorList>
            <person name="Jung Y."/>
            <person name="Shin J.-H."/>
            <person name="Lee Y.-J."/>
            <person name="Yi H."/>
            <person name="Bahn Y.-S."/>
            <person name="Kim J.F."/>
            <person name="Lee D.-W."/>
        </authorList>
    </citation>
    <scope>NUCLEOTIDE SEQUENCE [LARGE SCALE GENOMIC DNA]</scope>
    <source>
        <strain evidence="5 6">KACC 15219</strain>
    </source>
</reference>
<dbReference type="GO" id="GO:0016757">
    <property type="term" value="F:glycosyltransferase activity"/>
    <property type="evidence" value="ECO:0007669"/>
    <property type="project" value="UniProtKB-KW"/>
</dbReference>
<keyword evidence="2" id="KW-0808">Transferase</keyword>
<keyword evidence="6" id="KW-1185">Reference proteome</keyword>
<dbReference type="RefSeq" id="WP_076691575.1">
    <property type="nucleotide sequence ID" value="NZ_CP018762.1"/>
</dbReference>
<organism evidence="5 6">
    <name type="scientific">Microbacterium aurum</name>
    <dbReference type="NCBI Taxonomy" id="36805"/>
    <lineage>
        <taxon>Bacteria</taxon>
        <taxon>Bacillati</taxon>
        <taxon>Actinomycetota</taxon>
        <taxon>Actinomycetes</taxon>
        <taxon>Micrococcales</taxon>
        <taxon>Microbacteriaceae</taxon>
        <taxon>Microbacterium</taxon>
    </lineage>
</organism>
<evidence type="ECO:0000259" key="4">
    <source>
        <dbReference type="Pfam" id="PF13439"/>
    </source>
</evidence>
<feature type="domain" description="Glycosyltransferase subfamily 4-like N-terminal" evidence="4">
    <location>
        <begin position="12"/>
        <end position="153"/>
    </location>
</feature>
<dbReference type="KEGG" id="maur:BOH66_13790"/>